<dbReference type="GO" id="GO:0006227">
    <property type="term" value="P:dUDP biosynthetic process"/>
    <property type="evidence" value="ECO:0007669"/>
    <property type="project" value="TreeGrafter"/>
</dbReference>
<protein>
    <recommendedName>
        <fullName evidence="8">Thymidylate kinase</fullName>
        <ecNumber evidence="8">2.7.4.9</ecNumber>
    </recommendedName>
    <alternativeName>
        <fullName evidence="8">dTMP kinase</fullName>
    </alternativeName>
</protein>
<reference evidence="10 11" key="1">
    <citation type="submission" date="2017-03" db="EMBL/GenBank/DDBJ databases">
        <title>Genomic and clinical evidence uncovers the enterohepatic species Helicobacter valdiviensis as a potential human intestinal pathogen.</title>
        <authorList>
            <person name="Fresia P."/>
            <person name="Jara R."/>
            <person name="Sierra R."/>
            <person name="Ferres I."/>
            <person name="Greif G."/>
            <person name="Iraola G."/>
            <person name="Collado L."/>
        </authorList>
    </citation>
    <scope>NUCLEOTIDE SEQUENCE [LARGE SCALE GENOMIC DNA]</scope>
    <source>
        <strain evidence="10 11">WBE14</strain>
    </source>
</reference>
<dbReference type="PANTHER" id="PTHR10344">
    <property type="entry name" value="THYMIDYLATE KINASE"/>
    <property type="match status" value="1"/>
</dbReference>
<dbReference type="CDD" id="cd01672">
    <property type="entry name" value="TMPK"/>
    <property type="match status" value="1"/>
</dbReference>
<dbReference type="GO" id="GO:0005829">
    <property type="term" value="C:cytosol"/>
    <property type="evidence" value="ECO:0007669"/>
    <property type="project" value="TreeGrafter"/>
</dbReference>
<dbReference type="InterPro" id="IPR039430">
    <property type="entry name" value="Thymidylate_kin-like_dom"/>
</dbReference>
<keyword evidence="3 8" id="KW-0545">Nucleotide biosynthesis</keyword>
<gene>
    <name evidence="8" type="primary">tmk</name>
    <name evidence="10" type="ORF">B6S12_02140</name>
</gene>
<dbReference type="Gene3D" id="3.40.50.300">
    <property type="entry name" value="P-loop containing nucleotide triphosphate hydrolases"/>
    <property type="match status" value="1"/>
</dbReference>
<dbReference type="InterPro" id="IPR027417">
    <property type="entry name" value="P-loop_NTPase"/>
</dbReference>
<comment type="caution">
    <text evidence="10">The sequence shown here is derived from an EMBL/GenBank/DDBJ whole genome shotgun (WGS) entry which is preliminary data.</text>
</comment>
<comment type="catalytic activity">
    <reaction evidence="7 8">
        <text>dTMP + ATP = dTDP + ADP</text>
        <dbReference type="Rhea" id="RHEA:13517"/>
        <dbReference type="ChEBI" id="CHEBI:30616"/>
        <dbReference type="ChEBI" id="CHEBI:58369"/>
        <dbReference type="ChEBI" id="CHEBI:63528"/>
        <dbReference type="ChEBI" id="CHEBI:456216"/>
        <dbReference type="EC" id="2.7.4.9"/>
    </reaction>
</comment>
<dbReference type="PANTHER" id="PTHR10344:SF4">
    <property type="entry name" value="UMP-CMP KINASE 2, MITOCHONDRIAL"/>
    <property type="match status" value="1"/>
</dbReference>
<dbReference type="OrthoDB" id="9774907at2"/>
<evidence type="ECO:0000256" key="1">
    <source>
        <dbReference type="ARBA" id="ARBA00009776"/>
    </source>
</evidence>
<feature type="domain" description="Thymidylate kinase-like" evidence="9">
    <location>
        <begin position="5"/>
        <end position="183"/>
    </location>
</feature>
<dbReference type="AlphaFoldDB" id="A0A2W6MWE1"/>
<keyword evidence="5 8" id="KW-0418">Kinase</keyword>
<evidence type="ECO:0000259" key="9">
    <source>
        <dbReference type="Pfam" id="PF02223"/>
    </source>
</evidence>
<dbReference type="HAMAP" id="MF_00165">
    <property type="entry name" value="Thymidylate_kinase"/>
    <property type="match status" value="1"/>
</dbReference>
<dbReference type="GO" id="GO:0006235">
    <property type="term" value="P:dTTP biosynthetic process"/>
    <property type="evidence" value="ECO:0007669"/>
    <property type="project" value="UniProtKB-UniRule"/>
</dbReference>
<evidence type="ECO:0000313" key="11">
    <source>
        <dbReference type="Proteomes" id="UP000249746"/>
    </source>
</evidence>
<keyword evidence="6 8" id="KW-0067">ATP-binding</keyword>
<proteinExistence type="inferred from homology"/>
<evidence type="ECO:0000256" key="5">
    <source>
        <dbReference type="ARBA" id="ARBA00022777"/>
    </source>
</evidence>
<dbReference type="InterPro" id="IPR018094">
    <property type="entry name" value="Thymidylate_kinase"/>
</dbReference>
<comment type="similarity">
    <text evidence="1 8">Belongs to the thymidylate kinase family.</text>
</comment>
<dbReference type="RefSeq" id="WP_111229182.1">
    <property type="nucleotide sequence ID" value="NZ_NBIU01000004.1"/>
</dbReference>
<name>A0A2W6MWE1_9HELI</name>
<evidence type="ECO:0000256" key="2">
    <source>
        <dbReference type="ARBA" id="ARBA00022679"/>
    </source>
</evidence>
<evidence type="ECO:0000313" key="10">
    <source>
        <dbReference type="EMBL" id="PZT48662.1"/>
    </source>
</evidence>
<dbReference type="EMBL" id="NBIU01000004">
    <property type="protein sequence ID" value="PZT48662.1"/>
    <property type="molecule type" value="Genomic_DNA"/>
</dbReference>
<evidence type="ECO:0000256" key="6">
    <source>
        <dbReference type="ARBA" id="ARBA00022840"/>
    </source>
</evidence>
<sequence length="191" mass="21625">MYAVIEGIDTCGKSTQIKALKKIFKEAIFVNEPGGSELGSELREILLNRDIKIGKRAEVLLFLADRAQLADEVLLNSKNLLVISDRSLISGMAYAKDFDYKLLKDLNLFALNGILPNKVVLLELSKEELKRRLDTKVHDKIERRGIEYLLALQERMKEVLEILGVDYKIIVADKEETSITQEIVSYLKCGV</sequence>
<accession>A0A2W6MWE1</accession>
<dbReference type="Proteomes" id="UP000249746">
    <property type="component" value="Unassembled WGS sequence"/>
</dbReference>
<evidence type="ECO:0000256" key="4">
    <source>
        <dbReference type="ARBA" id="ARBA00022741"/>
    </source>
</evidence>
<keyword evidence="2 8" id="KW-0808">Transferase</keyword>
<keyword evidence="4 8" id="KW-0547">Nucleotide-binding</keyword>
<evidence type="ECO:0000256" key="7">
    <source>
        <dbReference type="ARBA" id="ARBA00048743"/>
    </source>
</evidence>
<dbReference type="GO" id="GO:0004798">
    <property type="term" value="F:dTMP kinase activity"/>
    <property type="evidence" value="ECO:0007669"/>
    <property type="project" value="UniProtKB-UniRule"/>
</dbReference>
<dbReference type="Pfam" id="PF02223">
    <property type="entry name" value="Thymidylate_kin"/>
    <property type="match status" value="1"/>
</dbReference>
<evidence type="ECO:0000256" key="3">
    <source>
        <dbReference type="ARBA" id="ARBA00022727"/>
    </source>
</evidence>
<dbReference type="NCBIfam" id="TIGR00041">
    <property type="entry name" value="DTMP_kinase"/>
    <property type="match status" value="1"/>
</dbReference>
<dbReference type="EC" id="2.7.4.9" evidence="8"/>
<comment type="function">
    <text evidence="8">Phosphorylation of dTMP to form dTDP in both de novo and salvage pathways of dTTP synthesis.</text>
</comment>
<organism evidence="10 11">
    <name type="scientific">Helicobacter valdiviensis</name>
    <dbReference type="NCBI Taxonomy" id="1458358"/>
    <lineage>
        <taxon>Bacteria</taxon>
        <taxon>Pseudomonadati</taxon>
        <taxon>Campylobacterota</taxon>
        <taxon>Epsilonproteobacteria</taxon>
        <taxon>Campylobacterales</taxon>
        <taxon>Helicobacteraceae</taxon>
        <taxon>Helicobacter</taxon>
    </lineage>
</organism>
<dbReference type="GO" id="GO:0006233">
    <property type="term" value="P:dTDP biosynthetic process"/>
    <property type="evidence" value="ECO:0007669"/>
    <property type="project" value="InterPro"/>
</dbReference>
<keyword evidence="11" id="KW-1185">Reference proteome</keyword>
<feature type="binding site" evidence="8">
    <location>
        <begin position="7"/>
        <end position="14"/>
    </location>
    <ligand>
        <name>ATP</name>
        <dbReference type="ChEBI" id="CHEBI:30616"/>
    </ligand>
</feature>
<dbReference type="GO" id="GO:0005524">
    <property type="term" value="F:ATP binding"/>
    <property type="evidence" value="ECO:0007669"/>
    <property type="project" value="UniProtKB-UniRule"/>
</dbReference>
<dbReference type="SUPFAM" id="SSF52540">
    <property type="entry name" value="P-loop containing nucleoside triphosphate hydrolases"/>
    <property type="match status" value="1"/>
</dbReference>
<evidence type="ECO:0000256" key="8">
    <source>
        <dbReference type="HAMAP-Rule" id="MF_00165"/>
    </source>
</evidence>